<keyword evidence="2" id="KW-0677">Repeat</keyword>
<dbReference type="InterPro" id="IPR007111">
    <property type="entry name" value="NACHT_NTPase"/>
</dbReference>
<dbReference type="EMBL" id="ML996091">
    <property type="protein sequence ID" value="KAF2149539.1"/>
    <property type="molecule type" value="Genomic_DNA"/>
</dbReference>
<keyword evidence="1 3" id="KW-0853">WD repeat</keyword>
<dbReference type="PROSITE" id="PS50294">
    <property type="entry name" value="WD_REPEATS_REGION"/>
    <property type="match status" value="1"/>
</dbReference>
<dbReference type="SUPFAM" id="SSF50978">
    <property type="entry name" value="WD40 repeat-like"/>
    <property type="match status" value="1"/>
</dbReference>
<gene>
    <name evidence="5" type="ORF">K461DRAFT_261086</name>
</gene>
<organism evidence="5 6">
    <name type="scientific">Myriangium duriaei CBS 260.36</name>
    <dbReference type="NCBI Taxonomy" id="1168546"/>
    <lineage>
        <taxon>Eukaryota</taxon>
        <taxon>Fungi</taxon>
        <taxon>Dikarya</taxon>
        <taxon>Ascomycota</taxon>
        <taxon>Pezizomycotina</taxon>
        <taxon>Dothideomycetes</taxon>
        <taxon>Dothideomycetidae</taxon>
        <taxon>Myriangiales</taxon>
        <taxon>Myriangiaceae</taxon>
        <taxon>Myriangium</taxon>
    </lineage>
</organism>
<comment type="caution">
    <text evidence="5">The sequence shown here is derived from an EMBL/GenBank/DDBJ whole genome shotgun (WGS) entry which is preliminary data.</text>
</comment>
<dbReference type="Pfam" id="PF24883">
    <property type="entry name" value="NPHP3_N"/>
    <property type="match status" value="1"/>
</dbReference>
<dbReference type="Gene3D" id="2.130.10.10">
    <property type="entry name" value="YVTN repeat-like/Quinoprotein amine dehydrogenase"/>
    <property type="match status" value="2"/>
</dbReference>
<dbReference type="PANTHER" id="PTHR19879">
    <property type="entry name" value="TRANSCRIPTION INITIATION FACTOR TFIID"/>
    <property type="match status" value="1"/>
</dbReference>
<sequence length="1305" mass="146315">MAALVTGLASALYVSQRLETYLDYLRHLPADEPSSRELEKTLSRLCACVLTFLIKAEATYDKRDKSTTKHLLRSFWDKTELADFEPQCEKLATRARHDADNCDRLLAVRHRQWSTEWNVNLNARLDRLADAQEHLNVADIRHNLDKLRTAEGAMYGSHADEYLANCLEGTRKELICEIQSWIWTQDPDTRKIFWLHGMAGTGKSTISRTIAEACIKDPRSSSLFATFFFKRGGGDRANARRFFPTLALQLADNSPIMRTSIAKAVAARSSLSEAKLREQFEQLLIAPLRDVSEHSSFTLTVIVIIDALDECDDDNDVAMIITLLMRLAQTTFNHLEIRVYVTSRLETPIQHEFRRVDNRFLHQDMRLEVVQNYTIERDIAIYLKHSFDTIRNDEDLPDDWPGSCVIDTLTKLASPLFIFAATMCRYVAGEKSHSIGAPPRERLEFLLERRKDRTLGGVDNMYHAILNQVFPAEEPYGRDEGLTFFKKVLCPIVLLADPLPLASLSVLFEISSGDLFRNLQQLQSVLQIPDSISDPFPVQPLHASFADYLLKPGKNTDRLSVNESEIHTWLARQCLRLLSREQVLKRDICEVQTPGTRRLKTLAGQISKYIPAHVAYACSYWAYHAIASKCKTFFFDGGEIHGFFETKFLHWLEAASWCGRLSQISGYINELREQVQYDTGGQLLTFLDDASRFVLKYRYIIDIAPLQLYHSALRFAPLQSVIRKMFEAELTALTDVEIFSEPASEWDAEVQHLEGHSCTIVNSVFSQDGKHILSAGIDGSITLWDARTGEEQYTRPGKKIIGESIGTVALSRHNQTIALAYDDNKVILLDARTGRSINNLMVQANGRSVVDSIDFSPKSDLIAVGGILDHVQIWACDTGQMVQRFHTHGIGITEVAFSPDASILACSMYDFNIRLIGVRNPLDRDFIERVEFSPNGEVVATSDAGYDLWDIHSGKRIHRIRHAGGRGFQGMYCPGLTIFSPDGTILLLVRNGRIQLLDSRTARIVQSLPRSDGRITCAIFAKDGGMLASVAENDNTSQTLQLWDVALGKQRFTRIQTCIDCRAMAFSSNRDMLAALFIEKSSIGQSGQNISLVRLLDTCTGNELQTIIASGLKLTGLTFSPDGGLLASLMRTLELQVPGVVLYDTKTGKEVQRLLIDSLMEYSLSKISLAPHGEMIAVAAQISTHSAVKGAIELWHLPTVSRLLQFPIYKAIDSLVFDDDGKSVRTDGGVFKLQLTKGSLPAMDATRTTAELTLADQWIQKNGQDVLWLPLELRPSSEDVWAVCDRTIAIGHRSGTVSFFRFPSA</sequence>
<evidence type="ECO:0000313" key="5">
    <source>
        <dbReference type="EMBL" id="KAF2149539.1"/>
    </source>
</evidence>
<dbReference type="Pfam" id="PF00400">
    <property type="entry name" value="WD40"/>
    <property type="match status" value="2"/>
</dbReference>
<dbReference type="PROSITE" id="PS50082">
    <property type="entry name" value="WD_REPEATS_2"/>
    <property type="match status" value="1"/>
</dbReference>
<dbReference type="SMART" id="SM00320">
    <property type="entry name" value="WD40"/>
    <property type="match status" value="6"/>
</dbReference>
<dbReference type="Proteomes" id="UP000799439">
    <property type="component" value="Unassembled WGS sequence"/>
</dbReference>
<dbReference type="InterPro" id="IPR036322">
    <property type="entry name" value="WD40_repeat_dom_sf"/>
</dbReference>
<feature type="domain" description="NACHT" evidence="4">
    <location>
        <begin position="191"/>
        <end position="344"/>
    </location>
</feature>
<proteinExistence type="predicted"/>
<dbReference type="Gene3D" id="3.40.50.300">
    <property type="entry name" value="P-loop containing nucleotide triphosphate hydrolases"/>
    <property type="match status" value="1"/>
</dbReference>
<evidence type="ECO:0000256" key="3">
    <source>
        <dbReference type="PROSITE-ProRule" id="PRU00221"/>
    </source>
</evidence>
<dbReference type="InterPro" id="IPR015943">
    <property type="entry name" value="WD40/YVTN_repeat-like_dom_sf"/>
</dbReference>
<feature type="repeat" description="WD" evidence="3">
    <location>
        <begin position="753"/>
        <end position="794"/>
    </location>
</feature>
<dbReference type="PANTHER" id="PTHR19879:SF9">
    <property type="entry name" value="TRANSCRIPTION INITIATION FACTOR TFIID SUBUNIT 5"/>
    <property type="match status" value="1"/>
</dbReference>
<dbReference type="InterPro" id="IPR056884">
    <property type="entry name" value="NPHP3-like_N"/>
</dbReference>
<keyword evidence="6" id="KW-1185">Reference proteome</keyword>
<dbReference type="SUPFAM" id="SSF52540">
    <property type="entry name" value="P-loop containing nucleoside triphosphate hydrolases"/>
    <property type="match status" value="1"/>
</dbReference>
<accession>A0A9P4IZ77</accession>
<evidence type="ECO:0000256" key="1">
    <source>
        <dbReference type="ARBA" id="ARBA00022574"/>
    </source>
</evidence>
<dbReference type="PROSITE" id="PS00678">
    <property type="entry name" value="WD_REPEATS_1"/>
    <property type="match status" value="1"/>
</dbReference>
<dbReference type="PROSITE" id="PS50837">
    <property type="entry name" value="NACHT"/>
    <property type="match status" value="1"/>
</dbReference>
<dbReference type="InterPro" id="IPR027417">
    <property type="entry name" value="P-loop_NTPase"/>
</dbReference>
<dbReference type="InterPro" id="IPR011047">
    <property type="entry name" value="Quinoprotein_ADH-like_sf"/>
</dbReference>
<evidence type="ECO:0000259" key="4">
    <source>
        <dbReference type="PROSITE" id="PS50837"/>
    </source>
</evidence>
<dbReference type="OrthoDB" id="10261640at2759"/>
<dbReference type="InterPro" id="IPR001680">
    <property type="entry name" value="WD40_rpt"/>
</dbReference>
<dbReference type="SUPFAM" id="SSF50998">
    <property type="entry name" value="Quinoprotein alcohol dehydrogenase-like"/>
    <property type="match status" value="1"/>
</dbReference>
<dbReference type="InterPro" id="IPR019775">
    <property type="entry name" value="WD40_repeat_CS"/>
</dbReference>
<protein>
    <recommendedName>
        <fullName evidence="4">NACHT domain-containing protein</fullName>
    </recommendedName>
</protein>
<reference evidence="5" key="1">
    <citation type="journal article" date="2020" name="Stud. Mycol.">
        <title>101 Dothideomycetes genomes: a test case for predicting lifestyles and emergence of pathogens.</title>
        <authorList>
            <person name="Haridas S."/>
            <person name="Albert R."/>
            <person name="Binder M."/>
            <person name="Bloem J."/>
            <person name="Labutti K."/>
            <person name="Salamov A."/>
            <person name="Andreopoulos B."/>
            <person name="Baker S."/>
            <person name="Barry K."/>
            <person name="Bills G."/>
            <person name="Bluhm B."/>
            <person name="Cannon C."/>
            <person name="Castanera R."/>
            <person name="Culley D."/>
            <person name="Daum C."/>
            <person name="Ezra D."/>
            <person name="Gonzalez J."/>
            <person name="Henrissat B."/>
            <person name="Kuo A."/>
            <person name="Liang C."/>
            <person name="Lipzen A."/>
            <person name="Lutzoni F."/>
            <person name="Magnuson J."/>
            <person name="Mondo S."/>
            <person name="Nolan M."/>
            <person name="Ohm R."/>
            <person name="Pangilinan J."/>
            <person name="Park H.-J."/>
            <person name="Ramirez L."/>
            <person name="Alfaro M."/>
            <person name="Sun H."/>
            <person name="Tritt A."/>
            <person name="Yoshinaga Y."/>
            <person name="Zwiers L.-H."/>
            <person name="Turgeon B."/>
            <person name="Goodwin S."/>
            <person name="Spatafora J."/>
            <person name="Crous P."/>
            <person name="Grigoriev I."/>
        </authorList>
    </citation>
    <scope>NUCLEOTIDE SEQUENCE</scope>
    <source>
        <strain evidence="5">CBS 260.36</strain>
    </source>
</reference>
<evidence type="ECO:0000313" key="6">
    <source>
        <dbReference type="Proteomes" id="UP000799439"/>
    </source>
</evidence>
<evidence type="ECO:0000256" key="2">
    <source>
        <dbReference type="ARBA" id="ARBA00022737"/>
    </source>
</evidence>
<name>A0A9P4IZ77_9PEZI</name>